<proteinExistence type="inferred from homology"/>
<dbReference type="Gene3D" id="3.40.47.10">
    <property type="match status" value="2"/>
</dbReference>
<evidence type="ECO:0000259" key="5">
    <source>
        <dbReference type="Pfam" id="PF02797"/>
    </source>
</evidence>
<dbReference type="CDD" id="cd00831">
    <property type="entry name" value="CHS_like"/>
    <property type="match status" value="1"/>
</dbReference>
<name>A0A073AYX8_9PSEU</name>
<feature type="domain" description="Chalcone/stilbene synthase N-terminal" evidence="4">
    <location>
        <begin position="8"/>
        <end position="197"/>
    </location>
</feature>
<evidence type="ECO:0000256" key="3">
    <source>
        <dbReference type="PIRSR" id="PIRSR000451-1"/>
    </source>
</evidence>
<dbReference type="OrthoDB" id="9786288at2"/>
<protein>
    <submittedName>
        <fullName evidence="6">Chalcone synthase</fullName>
    </submittedName>
</protein>
<feature type="domain" description="Chalcone/stilbene synthase C-terminal" evidence="5">
    <location>
        <begin position="217"/>
        <end position="348"/>
    </location>
</feature>
<dbReference type="PANTHER" id="PTHR11877">
    <property type="entry name" value="HYDROXYMETHYLGLUTARYL-COA SYNTHASE"/>
    <property type="match status" value="1"/>
</dbReference>
<dbReference type="Pfam" id="PF00195">
    <property type="entry name" value="Chal_sti_synt_N"/>
    <property type="match status" value="1"/>
</dbReference>
<dbReference type="GO" id="GO:0016747">
    <property type="term" value="F:acyltransferase activity, transferring groups other than amino-acyl groups"/>
    <property type="evidence" value="ECO:0007669"/>
    <property type="project" value="InterPro"/>
</dbReference>
<dbReference type="SUPFAM" id="SSF53901">
    <property type="entry name" value="Thiolase-like"/>
    <property type="match status" value="1"/>
</dbReference>
<dbReference type="AlphaFoldDB" id="A0A073AYX8"/>
<dbReference type="GO" id="GO:0030639">
    <property type="term" value="P:polyketide biosynthetic process"/>
    <property type="evidence" value="ECO:0007669"/>
    <property type="project" value="TreeGrafter"/>
</dbReference>
<evidence type="ECO:0000313" key="6">
    <source>
        <dbReference type="EMBL" id="KEI44988.1"/>
    </source>
</evidence>
<dbReference type="PIRSF" id="PIRSF000451">
    <property type="entry name" value="PKS_III"/>
    <property type="match status" value="1"/>
</dbReference>
<dbReference type="PANTHER" id="PTHR11877:SF46">
    <property type="entry name" value="TYPE III POLYKETIDE SYNTHASE A"/>
    <property type="match status" value="1"/>
</dbReference>
<evidence type="ECO:0000256" key="1">
    <source>
        <dbReference type="ARBA" id="ARBA00005531"/>
    </source>
</evidence>
<organism evidence="6 7">
    <name type="scientific">Saccharopolyspora rectivirgula</name>
    <dbReference type="NCBI Taxonomy" id="28042"/>
    <lineage>
        <taxon>Bacteria</taxon>
        <taxon>Bacillati</taxon>
        <taxon>Actinomycetota</taxon>
        <taxon>Actinomycetes</taxon>
        <taxon>Pseudonocardiales</taxon>
        <taxon>Pseudonocardiaceae</taxon>
        <taxon>Saccharopolyspora</taxon>
    </lineage>
</organism>
<evidence type="ECO:0000313" key="7">
    <source>
        <dbReference type="Proteomes" id="UP000031419"/>
    </source>
</evidence>
<dbReference type="STRING" id="28042.GU90_07215"/>
<dbReference type="eggNOG" id="COG3424">
    <property type="taxonomic scope" value="Bacteria"/>
</dbReference>
<dbReference type="Proteomes" id="UP000031419">
    <property type="component" value="Unassembled WGS sequence"/>
</dbReference>
<gene>
    <name evidence="6" type="ORF">GU90_07215</name>
</gene>
<dbReference type="InterPro" id="IPR012328">
    <property type="entry name" value="Chalcone/stilbene_synt_C"/>
</dbReference>
<accession>A0A073AYX8</accession>
<dbReference type="InterPro" id="IPR001099">
    <property type="entry name" value="Chalcone/stilbene_synt_N"/>
</dbReference>
<evidence type="ECO:0000259" key="4">
    <source>
        <dbReference type="Pfam" id="PF00195"/>
    </source>
</evidence>
<keyword evidence="7" id="KW-1185">Reference proteome</keyword>
<dbReference type="InterPro" id="IPR016039">
    <property type="entry name" value="Thiolase-like"/>
</dbReference>
<dbReference type="Pfam" id="PF02797">
    <property type="entry name" value="Chal_sti_synt_C"/>
    <property type="match status" value="1"/>
</dbReference>
<sequence>MVNAVLTGFGTAFPDAVEQNVLWADFFRDHFNGSRLAERIFASASAHRRHTVANPVKEDLTEWSTGERMRRYAAEAPPLGQRAVADALAQAGIAASEVGLLVVVSCTGYSTPGLDIKLLEAFDFQPDTKRLLVGHMGCYAALPALDSAAAFVMAQHRPAVLVCVELTSLHIQPPTSDPEQIVSHALFGDAAAAVVLQPRPAPGSGLVVVDIASVTDPSTSDHMTWDITDLGFRMGLSRAVPDVLARHLEPAVDRLLLGNGLRREDVAAWAVHPGGPRILRTVEEALQLPPEALQASRQVLADCGNCSSATVLLVLERLLREGGLRAGQHVLGLAFGPGLTLYAALLRCADESGG</sequence>
<dbReference type="EMBL" id="JNVU01000017">
    <property type="protein sequence ID" value="KEI44988.1"/>
    <property type="molecule type" value="Genomic_DNA"/>
</dbReference>
<keyword evidence="2" id="KW-0808">Transferase</keyword>
<dbReference type="InterPro" id="IPR011141">
    <property type="entry name" value="Polyketide_synthase_type-III"/>
</dbReference>
<comment type="caution">
    <text evidence="6">The sequence shown here is derived from an EMBL/GenBank/DDBJ whole genome shotgun (WGS) entry which is preliminary data.</text>
</comment>
<feature type="active site" description="Acyl-thioester intermediate" evidence="3">
    <location>
        <position position="138"/>
    </location>
</feature>
<reference evidence="6 7" key="1">
    <citation type="submission" date="2014-06" db="EMBL/GenBank/DDBJ databases">
        <title>Saccharopolyspora rectivirgula DSM-43113 Genome sequencing.</title>
        <authorList>
            <person name="Barrera C."/>
            <person name="Millon L."/>
            <person name="Rognon B."/>
            <person name="Zaugg C."/>
            <person name="Monod M."/>
        </authorList>
    </citation>
    <scope>NUCLEOTIDE SEQUENCE [LARGE SCALE GENOMIC DNA]</scope>
    <source>
        <strain evidence="6 7">DSM 43113</strain>
    </source>
</reference>
<comment type="similarity">
    <text evidence="1">Belongs to the thiolase-like superfamily. Chalcone/stilbene synthases family.</text>
</comment>
<evidence type="ECO:0000256" key="2">
    <source>
        <dbReference type="ARBA" id="ARBA00022679"/>
    </source>
</evidence>